<dbReference type="AlphaFoldDB" id="A0A117M382"/>
<dbReference type="InterPro" id="IPR010978">
    <property type="entry name" value="tRNA-bd_arm"/>
</dbReference>
<dbReference type="PANTHER" id="PTHR11946">
    <property type="entry name" value="VALYL-TRNA SYNTHETASES"/>
    <property type="match status" value="1"/>
</dbReference>
<dbReference type="InterPro" id="IPR002303">
    <property type="entry name" value="Valyl-tRNA_ligase"/>
</dbReference>
<dbReference type="GO" id="GO:0005829">
    <property type="term" value="C:cytosol"/>
    <property type="evidence" value="ECO:0007669"/>
    <property type="project" value="TreeGrafter"/>
</dbReference>
<proteinExistence type="inferred from homology"/>
<evidence type="ECO:0000256" key="11">
    <source>
        <dbReference type="ARBA" id="ARBA00047552"/>
    </source>
</evidence>
<dbReference type="Proteomes" id="UP000054705">
    <property type="component" value="Unassembled WGS sequence"/>
</dbReference>
<dbReference type="Pfam" id="PF10458">
    <property type="entry name" value="Val_tRNA-synt_C"/>
    <property type="match status" value="1"/>
</dbReference>
<keyword evidence="3 14" id="KW-0436">Ligase</keyword>
<reference evidence="15" key="1">
    <citation type="journal article" date="2015" name="MBio">
        <title>Genome-Resolved Metagenomic Analysis Reveals Roles for Candidate Phyla and Other Microbial Community Members in Biogeochemical Transformations in Oil Reservoirs.</title>
        <authorList>
            <person name="Hu P."/>
            <person name="Tom L."/>
            <person name="Singh A."/>
            <person name="Thomas B.C."/>
            <person name="Baker B.J."/>
            <person name="Piceno Y.M."/>
            <person name="Andersen G.L."/>
            <person name="Banfield J.F."/>
        </authorList>
    </citation>
    <scope>NUCLEOTIDE SEQUENCE [LARGE SCALE GENOMIC DNA]</scope>
</reference>
<dbReference type="PANTHER" id="PTHR11946:SF93">
    <property type="entry name" value="VALINE--TRNA LIGASE, CHLOROPLASTIC_MITOCHONDRIAL 2"/>
    <property type="match status" value="1"/>
</dbReference>
<dbReference type="PATRIC" id="fig|110500.4.peg.820"/>
<evidence type="ECO:0000256" key="8">
    <source>
        <dbReference type="ARBA" id="ARBA00023146"/>
    </source>
</evidence>
<feature type="non-terminal residue" evidence="14">
    <location>
        <position position="1"/>
    </location>
</feature>
<gene>
    <name evidence="14" type="ORF">XD97_0541</name>
</gene>
<evidence type="ECO:0000256" key="3">
    <source>
        <dbReference type="ARBA" id="ARBA00022598"/>
    </source>
</evidence>
<keyword evidence="5" id="KW-0067">ATP-binding</keyword>
<evidence type="ECO:0000256" key="1">
    <source>
        <dbReference type="ARBA" id="ARBA00013169"/>
    </source>
</evidence>
<comment type="caution">
    <text evidence="14">The sequence shown here is derived from an EMBL/GenBank/DDBJ whole genome shotgun (WGS) entry which is preliminary data.</text>
</comment>
<sequence length="148" mass="16706">AIRHIRSEMNLPPGRRVEVLLTVPEESLRGLFEKGKEYMQILTNGTIKIYPVLADTPENAAHAVTARGVEVFIPLKGLIDIERETARLKKELLAVEKDLARVRGKLKNQAFLAKAPAEVVDKEKVKEEEFVAKHMAVKERLQMLEGIK</sequence>
<evidence type="ECO:0000256" key="9">
    <source>
        <dbReference type="ARBA" id="ARBA00024407"/>
    </source>
</evidence>
<dbReference type="InterPro" id="IPR009080">
    <property type="entry name" value="tRNAsynth_Ia_anticodon-bd"/>
</dbReference>
<dbReference type="GO" id="GO:0005524">
    <property type="term" value="F:ATP binding"/>
    <property type="evidence" value="ECO:0007669"/>
    <property type="project" value="UniProtKB-KW"/>
</dbReference>
<organism evidence="14 15">
    <name type="scientific">Pelotomaculum thermopropionicum</name>
    <dbReference type="NCBI Taxonomy" id="110500"/>
    <lineage>
        <taxon>Bacteria</taxon>
        <taxon>Bacillati</taxon>
        <taxon>Bacillota</taxon>
        <taxon>Clostridia</taxon>
        <taxon>Eubacteriales</taxon>
        <taxon>Desulfotomaculaceae</taxon>
        <taxon>Pelotomaculum</taxon>
    </lineage>
</organism>
<comment type="similarity">
    <text evidence="12">Belongs to the class-I aminoacyl-tRNA synthetase family. ValS type 1 subfamily.</text>
</comment>
<protein>
    <recommendedName>
        <fullName evidence="9">Valine--tRNA ligase</fullName>
        <ecNumber evidence="1">6.1.1.9</ecNumber>
    </recommendedName>
    <alternativeName>
        <fullName evidence="10">Valyl-tRNA synthetase</fullName>
    </alternativeName>
</protein>
<dbReference type="GO" id="GO:0004832">
    <property type="term" value="F:valine-tRNA ligase activity"/>
    <property type="evidence" value="ECO:0007669"/>
    <property type="project" value="UniProtKB-EC"/>
</dbReference>
<dbReference type="SUPFAM" id="SSF46589">
    <property type="entry name" value="tRNA-binding arm"/>
    <property type="match status" value="1"/>
</dbReference>
<evidence type="ECO:0000259" key="13">
    <source>
        <dbReference type="Pfam" id="PF10458"/>
    </source>
</evidence>
<keyword evidence="4" id="KW-0547">Nucleotide-binding</keyword>
<evidence type="ECO:0000313" key="14">
    <source>
        <dbReference type="EMBL" id="KUK81897.1"/>
    </source>
</evidence>
<evidence type="ECO:0000256" key="10">
    <source>
        <dbReference type="ARBA" id="ARBA00029936"/>
    </source>
</evidence>
<evidence type="ECO:0000256" key="2">
    <source>
        <dbReference type="ARBA" id="ARBA00022490"/>
    </source>
</evidence>
<feature type="domain" description="Valyl-tRNA synthetase tRNA-binding arm" evidence="13">
    <location>
        <begin position="80"/>
        <end position="144"/>
    </location>
</feature>
<accession>A0A117M382</accession>
<evidence type="ECO:0000313" key="15">
    <source>
        <dbReference type="Proteomes" id="UP000054705"/>
    </source>
</evidence>
<dbReference type="SUPFAM" id="SSF47323">
    <property type="entry name" value="Anticodon-binding domain of a subclass of class I aminoacyl-tRNA synthetases"/>
    <property type="match status" value="1"/>
</dbReference>
<evidence type="ECO:0000256" key="5">
    <source>
        <dbReference type="ARBA" id="ARBA00022840"/>
    </source>
</evidence>
<dbReference type="InterPro" id="IPR037118">
    <property type="entry name" value="Val-tRNA_synth_C_sf"/>
</dbReference>
<dbReference type="InterPro" id="IPR019499">
    <property type="entry name" value="Val-tRNA_synth_tRNA-bd"/>
</dbReference>
<evidence type="ECO:0000256" key="6">
    <source>
        <dbReference type="ARBA" id="ARBA00022917"/>
    </source>
</evidence>
<evidence type="ECO:0000256" key="7">
    <source>
        <dbReference type="ARBA" id="ARBA00023054"/>
    </source>
</evidence>
<dbReference type="Gene3D" id="1.10.287.380">
    <property type="entry name" value="Valyl-tRNA synthetase, C-terminal domain"/>
    <property type="match status" value="1"/>
</dbReference>
<keyword evidence="6" id="KW-0648">Protein biosynthesis</keyword>
<keyword evidence="7" id="KW-0175">Coiled coil</keyword>
<dbReference type="GO" id="GO:0006438">
    <property type="term" value="P:valyl-tRNA aminoacylation"/>
    <property type="evidence" value="ECO:0007669"/>
    <property type="project" value="InterPro"/>
</dbReference>
<dbReference type="EMBL" id="LGGS01000121">
    <property type="protein sequence ID" value="KUK81897.1"/>
    <property type="molecule type" value="Genomic_DNA"/>
</dbReference>
<evidence type="ECO:0000256" key="12">
    <source>
        <dbReference type="ARBA" id="ARBA00060830"/>
    </source>
</evidence>
<keyword evidence="8" id="KW-0030">Aminoacyl-tRNA synthetase</keyword>
<keyword evidence="2" id="KW-0963">Cytoplasm</keyword>
<comment type="catalytic activity">
    <reaction evidence="11">
        <text>tRNA(Val) + L-valine + ATP = L-valyl-tRNA(Val) + AMP + diphosphate</text>
        <dbReference type="Rhea" id="RHEA:10704"/>
        <dbReference type="Rhea" id="RHEA-COMP:9672"/>
        <dbReference type="Rhea" id="RHEA-COMP:9708"/>
        <dbReference type="ChEBI" id="CHEBI:30616"/>
        <dbReference type="ChEBI" id="CHEBI:33019"/>
        <dbReference type="ChEBI" id="CHEBI:57762"/>
        <dbReference type="ChEBI" id="CHEBI:78442"/>
        <dbReference type="ChEBI" id="CHEBI:78537"/>
        <dbReference type="ChEBI" id="CHEBI:456215"/>
        <dbReference type="EC" id="6.1.1.9"/>
    </reaction>
</comment>
<name>A0A117M382_9FIRM</name>
<dbReference type="FunFam" id="1.10.287.380:FF:000001">
    <property type="entry name" value="Valine--tRNA ligase"/>
    <property type="match status" value="1"/>
</dbReference>
<evidence type="ECO:0000256" key="4">
    <source>
        <dbReference type="ARBA" id="ARBA00022741"/>
    </source>
</evidence>
<dbReference type="EC" id="6.1.1.9" evidence="1"/>